<accession>A0A6A3DKY0</accession>
<name>A0A6A3DKY0_9STRA</name>
<feature type="compositionally biased region" description="Polar residues" evidence="1">
    <location>
        <begin position="402"/>
        <end position="416"/>
    </location>
</feature>
<evidence type="ECO:0000256" key="1">
    <source>
        <dbReference type="SAM" id="MobiDB-lite"/>
    </source>
</evidence>
<protein>
    <submittedName>
        <fullName evidence="2">Uncharacterized protein</fullName>
    </submittedName>
</protein>
<feature type="compositionally biased region" description="Acidic residues" evidence="1">
    <location>
        <begin position="164"/>
        <end position="174"/>
    </location>
</feature>
<proteinExistence type="predicted"/>
<feature type="compositionally biased region" description="Basic and acidic residues" evidence="1">
    <location>
        <begin position="197"/>
        <end position="215"/>
    </location>
</feature>
<organism evidence="2 3">
    <name type="scientific">Phytophthora fragariae</name>
    <dbReference type="NCBI Taxonomy" id="53985"/>
    <lineage>
        <taxon>Eukaryota</taxon>
        <taxon>Sar</taxon>
        <taxon>Stramenopiles</taxon>
        <taxon>Oomycota</taxon>
        <taxon>Peronosporomycetes</taxon>
        <taxon>Peronosporales</taxon>
        <taxon>Peronosporaceae</taxon>
        <taxon>Phytophthora</taxon>
    </lineage>
</organism>
<dbReference type="EMBL" id="QXGF01003772">
    <property type="protein sequence ID" value="KAE8920866.1"/>
    <property type="molecule type" value="Genomic_DNA"/>
</dbReference>
<feature type="compositionally biased region" description="Basic residues" evidence="1">
    <location>
        <begin position="373"/>
        <end position="385"/>
    </location>
</feature>
<dbReference type="Proteomes" id="UP000429523">
    <property type="component" value="Unassembled WGS sequence"/>
</dbReference>
<comment type="caution">
    <text evidence="2">The sequence shown here is derived from an EMBL/GenBank/DDBJ whole genome shotgun (WGS) entry which is preliminary data.</text>
</comment>
<sequence length="512" mass="56398">MREEAETTKIHLTREDYLILVCWMENPANFAIIHGCEKKTAVGAKTTKPDAFKRLAEHLHKMTKTPGLKRKPLTAESMKRRWNTYKSKFTRTLNAKRSETGMGLTQKELKAGLSIPAKLDTMYPHFARMESLFGEKHNVDAAATRELGAVIDDNPSGTPPASEAESETSSDEESCAGTDIGSDDERDVPAAGCDGQRGVEREAGSGVEREAEPHAPHAAPFAGARNDRRDDAFVGGADAGTGSRNAGRAADHVAGGATDAGGSSENNRAIDGDEPEFRFDSYSPPPPPSTANRSSENVGDRVQAEFEPEALVMYNELGLSDADLRDLQSRLVAEQNCVVPDHQQAAPPHAARTNTKKQSQKRSSSKVSGSKKTSSKKKKTTHKRALIPTTLTEGPSEDSESKSNTEQPQTAHGNRVSITMAYTENAKVRNALFKRRLEQEENKENIRHVRWLQEQKATKREQEAVRRHELFMTLVQQGKQPQEIKEFLCIAGLEAQTRECLYSGNRLYSDLC</sequence>
<feature type="compositionally biased region" description="Low complexity" evidence="1">
    <location>
        <begin position="342"/>
        <end position="351"/>
    </location>
</feature>
<feature type="compositionally biased region" description="Basic residues" evidence="1">
    <location>
        <begin position="354"/>
        <end position="364"/>
    </location>
</feature>
<dbReference type="AlphaFoldDB" id="A0A6A3DKY0"/>
<feature type="compositionally biased region" description="Basic and acidic residues" evidence="1">
    <location>
        <begin position="268"/>
        <end position="279"/>
    </location>
</feature>
<feature type="region of interest" description="Disordered" evidence="1">
    <location>
        <begin position="338"/>
        <end position="416"/>
    </location>
</feature>
<gene>
    <name evidence="2" type="ORF">PF009_g28845</name>
</gene>
<feature type="region of interest" description="Disordered" evidence="1">
    <location>
        <begin position="149"/>
        <end position="304"/>
    </location>
</feature>
<reference evidence="2 3" key="1">
    <citation type="submission" date="2018-08" db="EMBL/GenBank/DDBJ databases">
        <title>Genomic investigation of the strawberry pathogen Phytophthora fragariae indicates pathogenicity is determined by transcriptional variation in three key races.</title>
        <authorList>
            <person name="Adams T.M."/>
            <person name="Armitage A.D."/>
            <person name="Sobczyk M.K."/>
            <person name="Bates H.J."/>
            <person name="Dunwell J.M."/>
            <person name="Nellist C.F."/>
            <person name="Harrison R.J."/>
        </authorList>
    </citation>
    <scope>NUCLEOTIDE SEQUENCE [LARGE SCALE GENOMIC DNA]</scope>
    <source>
        <strain evidence="2 3">NOV-9</strain>
    </source>
</reference>
<evidence type="ECO:0000313" key="3">
    <source>
        <dbReference type="Proteomes" id="UP000429523"/>
    </source>
</evidence>
<evidence type="ECO:0000313" key="2">
    <source>
        <dbReference type="EMBL" id="KAE8920866.1"/>
    </source>
</evidence>